<keyword evidence="8" id="KW-1278">Translocase</keyword>
<proteinExistence type="inferred from homology"/>
<keyword evidence="7" id="KW-0067">ATP-binding</keyword>
<dbReference type="RefSeq" id="WP_307063821.1">
    <property type="nucleotide sequence ID" value="NZ_JAUSUH010000012.1"/>
</dbReference>
<reference evidence="11 12" key="1">
    <citation type="submission" date="2023-07" db="EMBL/GenBank/DDBJ databases">
        <title>Genomic Encyclopedia of Type Strains, Phase IV (KMG-IV): sequencing the most valuable type-strain genomes for metagenomic binning, comparative biology and taxonomic classification.</title>
        <authorList>
            <person name="Goeker M."/>
        </authorList>
    </citation>
    <scope>NUCLEOTIDE SEQUENCE [LARGE SCALE GENOMIC DNA]</scope>
    <source>
        <strain evidence="11 12">DSM 1277</strain>
    </source>
</reference>
<evidence type="ECO:0000256" key="4">
    <source>
        <dbReference type="ARBA" id="ARBA00022597"/>
    </source>
</evidence>
<dbReference type="InterPro" id="IPR003593">
    <property type="entry name" value="AAA+_ATPase"/>
</dbReference>
<keyword evidence="4 11" id="KW-0762">Sugar transport</keyword>
<evidence type="ECO:0000256" key="5">
    <source>
        <dbReference type="ARBA" id="ARBA00022737"/>
    </source>
</evidence>
<dbReference type="SMART" id="SM00382">
    <property type="entry name" value="AAA"/>
    <property type="match status" value="2"/>
</dbReference>
<keyword evidence="9" id="KW-0472">Membrane</keyword>
<comment type="similarity">
    <text evidence="1">Belongs to the ABC transporter superfamily.</text>
</comment>
<keyword evidence="2" id="KW-0813">Transport</keyword>
<dbReference type="CDD" id="cd03215">
    <property type="entry name" value="ABC_Carb_Monos_II"/>
    <property type="match status" value="1"/>
</dbReference>
<comment type="caution">
    <text evidence="11">The sequence shown here is derived from an EMBL/GenBank/DDBJ whole genome shotgun (WGS) entry which is preliminary data.</text>
</comment>
<name>A0ABU0DN24_9HYPH</name>
<keyword evidence="3" id="KW-1003">Cell membrane</keyword>
<feature type="domain" description="ABC transporter" evidence="10">
    <location>
        <begin position="243"/>
        <end position="492"/>
    </location>
</feature>
<evidence type="ECO:0000313" key="11">
    <source>
        <dbReference type="EMBL" id="MDQ0349812.1"/>
    </source>
</evidence>
<evidence type="ECO:0000259" key="10">
    <source>
        <dbReference type="PROSITE" id="PS50893"/>
    </source>
</evidence>
<dbReference type="PANTHER" id="PTHR43790:SF3">
    <property type="entry name" value="D-ALLOSE IMPORT ATP-BINDING PROTEIN ALSA-RELATED"/>
    <property type="match status" value="1"/>
</dbReference>
<dbReference type="PANTHER" id="PTHR43790">
    <property type="entry name" value="CARBOHYDRATE TRANSPORT ATP-BINDING PROTEIN MG119-RELATED"/>
    <property type="match status" value="1"/>
</dbReference>
<evidence type="ECO:0000256" key="8">
    <source>
        <dbReference type="ARBA" id="ARBA00022967"/>
    </source>
</evidence>
<dbReference type="InterPro" id="IPR050107">
    <property type="entry name" value="ABC_carbohydrate_import_ATPase"/>
</dbReference>
<dbReference type="Pfam" id="PF00005">
    <property type="entry name" value="ABC_tran"/>
    <property type="match status" value="2"/>
</dbReference>
<accession>A0ABU0DN24</accession>
<dbReference type="EMBL" id="JAUSUH010000012">
    <property type="protein sequence ID" value="MDQ0349812.1"/>
    <property type="molecule type" value="Genomic_DNA"/>
</dbReference>
<dbReference type="CDD" id="cd03216">
    <property type="entry name" value="ABC_Carb_Monos_I"/>
    <property type="match status" value="1"/>
</dbReference>
<keyword evidence="6" id="KW-0547">Nucleotide-binding</keyword>
<dbReference type="PROSITE" id="PS50893">
    <property type="entry name" value="ABC_TRANSPORTER_2"/>
    <property type="match status" value="2"/>
</dbReference>
<dbReference type="SUPFAM" id="SSF52540">
    <property type="entry name" value="P-loop containing nucleoside triphosphate hydrolases"/>
    <property type="match status" value="2"/>
</dbReference>
<dbReference type="InterPro" id="IPR003439">
    <property type="entry name" value="ABC_transporter-like_ATP-bd"/>
</dbReference>
<gene>
    <name evidence="11" type="ORF">J2S76_004263</name>
</gene>
<dbReference type="InterPro" id="IPR017871">
    <property type="entry name" value="ABC_transporter-like_CS"/>
</dbReference>
<dbReference type="Proteomes" id="UP001238467">
    <property type="component" value="Unassembled WGS sequence"/>
</dbReference>
<sequence>MDARPIIEIRDLRKDFSGVHVLKGIDMSFDRGEIHGLLGENGAGKSTLIKILTCVYTASSGEIRIEGAPFHGHSPKAANDAGVGAVYQDAELAWNMTVAENLLLGSERRWIDRRAMEREARDILSRIGLDIDPAARAGALTAAQMQMLTLATLFHRKFKVIILDEPTARLSGRESELLFALIRRFKAEGLTIVYISHRLNEVKLLCDRATILRDGRVVATLARGEIDEAAVTRLMVNRSASDLEITNPGFARPEVALEVKALGTAKLSPTSFRVHRGEILGITGPIGGGMEQIEKALSGLIAYHGEIFAEGRPVRIDSPSDALDIGVALIPEDRRKQALFPNLTMAENVSLPILDRLSRFGMVSTADIMASGRRVIERLQVYPAAPGTKMRYFSGGNQQKAVIGKWLSRDQKIYIFSEPTSGVDVGAIRQIYEIMLEMARDGAAIILMSTSFNELLSLSERIMVVHSGRVAVERPRAGFDRDSLLAATLASEVA</sequence>
<organism evidence="11 12">
    <name type="scientific">Ancylobacter vacuolatus</name>
    <dbReference type="NCBI Taxonomy" id="223389"/>
    <lineage>
        <taxon>Bacteria</taxon>
        <taxon>Pseudomonadati</taxon>
        <taxon>Pseudomonadota</taxon>
        <taxon>Alphaproteobacteria</taxon>
        <taxon>Hyphomicrobiales</taxon>
        <taxon>Xanthobacteraceae</taxon>
        <taxon>Ancylobacter</taxon>
    </lineage>
</organism>
<evidence type="ECO:0000256" key="7">
    <source>
        <dbReference type="ARBA" id="ARBA00022840"/>
    </source>
</evidence>
<evidence type="ECO:0000256" key="9">
    <source>
        <dbReference type="ARBA" id="ARBA00023136"/>
    </source>
</evidence>
<dbReference type="Gene3D" id="3.40.50.300">
    <property type="entry name" value="P-loop containing nucleotide triphosphate hydrolases"/>
    <property type="match status" value="2"/>
</dbReference>
<feature type="domain" description="ABC transporter" evidence="10">
    <location>
        <begin position="7"/>
        <end position="239"/>
    </location>
</feature>
<dbReference type="PROSITE" id="PS00211">
    <property type="entry name" value="ABC_TRANSPORTER_1"/>
    <property type="match status" value="1"/>
</dbReference>
<dbReference type="InterPro" id="IPR027417">
    <property type="entry name" value="P-loop_NTPase"/>
</dbReference>
<evidence type="ECO:0000313" key="12">
    <source>
        <dbReference type="Proteomes" id="UP001238467"/>
    </source>
</evidence>
<keyword evidence="12" id="KW-1185">Reference proteome</keyword>
<evidence type="ECO:0000256" key="2">
    <source>
        <dbReference type="ARBA" id="ARBA00022448"/>
    </source>
</evidence>
<evidence type="ECO:0000256" key="1">
    <source>
        <dbReference type="ARBA" id="ARBA00005417"/>
    </source>
</evidence>
<evidence type="ECO:0000256" key="6">
    <source>
        <dbReference type="ARBA" id="ARBA00022741"/>
    </source>
</evidence>
<protein>
    <submittedName>
        <fullName evidence="11">ABC-type sugar transport system ATPase subunit</fullName>
    </submittedName>
</protein>
<keyword evidence="5" id="KW-0677">Repeat</keyword>
<evidence type="ECO:0000256" key="3">
    <source>
        <dbReference type="ARBA" id="ARBA00022475"/>
    </source>
</evidence>